<dbReference type="PANTHER" id="PTHR43194:SF2">
    <property type="entry name" value="PEROXISOMAL MEMBRANE PROTEIN LPX1"/>
    <property type="match status" value="1"/>
</dbReference>
<keyword evidence="5" id="KW-1185">Reference proteome</keyword>
<keyword evidence="3" id="KW-0378">Hydrolase</keyword>
<dbReference type="Proteomes" id="UP000050497">
    <property type="component" value="Unassembled WGS sequence"/>
</dbReference>
<sequence>MTISFTGAHDNRLVGDEFFAGEQAARASAPTALLLHGGGQTRHAWGGTAERLAGRGWRAIALDQRGHGESDWLASGAYGFRDFGADARRVAQVLMQDGGRAPVAIGASLGGLASILALGDDPQAAPCFRALVLVDIVPQMDPRGVDRIQTFMMAQAREGFATIDAAADAVARYLPHRPRPRSLDGLRKNLRRADDGRWYWHWDPAFLDGPGSVNADWRESEAALHRCARAIRVPVLLVRGGSSELVTPEAAQAFRELVPHAQFIDVAQARHMVAGDRNDVFSNAVESFLDRLDQGL</sequence>
<dbReference type="Pfam" id="PF00561">
    <property type="entry name" value="Abhydrolase_1"/>
    <property type="match status" value="1"/>
</dbReference>
<evidence type="ECO:0000259" key="1">
    <source>
        <dbReference type="Pfam" id="PF00561"/>
    </source>
</evidence>
<dbReference type="PANTHER" id="PTHR43194">
    <property type="entry name" value="HYDROLASE ALPHA/BETA FOLD FAMILY"/>
    <property type="match status" value="1"/>
</dbReference>
<name>A0A0P7XTJ2_9HYPH</name>
<dbReference type="SUPFAM" id="SSF53474">
    <property type="entry name" value="alpha/beta-Hydrolases"/>
    <property type="match status" value="1"/>
</dbReference>
<dbReference type="OrthoDB" id="9808398at2"/>
<keyword evidence="2" id="KW-0560">Oxidoreductase</keyword>
<organism evidence="2 4">
    <name type="scientific">Saliniramus fredricksonii</name>
    <dbReference type="NCBI Taxonomy" id="1653334"/>
    <lineage>
        <taxon>Bacteria</taxon>
        <taxon>Pseudomonadati</taxon>
        <taxon>Pseudomonadota</taxon>
        <taxon>Alphaproteobacteria</taxon>
        <taxon>Hyphomicrobiales</taxon>
        <taxon>Salinarimonadaceae</taxon>
        <taxon>Saliniramus</taxon>
    </lineage>
</organism>
<keyword evidence="2" id="KW-0575">Peroxidase</keyword>
<reference evidence="3 5" key="2">
    <citation type="submission" date="2016-08" db="EMBL/GenBank/DDBJ databases">
        <authorList>
            <person name="Varghese N."/>
            <person name="Submissions Spin"/>
        </authorList>
    </citation>
    <scope>NUCLEOTIDE SEQUENCE [LARGE SCALE GENOMIC DNA]</scope>
    <source>
        <strain evidence="3 5">HL-109</strain>
    </source>
</reference>
<evidence type="ECO:0000313" key="4">
    <source>
        <dbReference type="Proteomes" id="UP000050497"/>
    </source>
</evidence>
<dbReference type="AlphaFoldDB" id="A0A0P7XTJ2"/>
<dbReference type="InterPro" id="IPR029058">
    <property type="entry name" value="AB_hydrolase_fold"/>
</dbReference>
<evidence type="ECO:0000313" key="3">
    <source>
        <dbReference type="EMBL" id="SCC81074.1"/>
    </source>
</evidence>
<dbReference type="EMBL" id="LJSX01000012">
    <property type="protein sequence ID" value="KPQ10848.1"/>
    <property type="molecule type" value="Genomic_DNA"/>
</dbReference>
<evidence type="ECO:0000313" key="5">
    <source>
        <dbReference type="Proteomes" id="UP000182800"/>
    </source>
</evidence>
<proteinExistence type="predicted"/>
<dbReference type="Gene3D" id="3.40.50.1820">
    <property type="entry name" value="alpha/beta hydrolase"/>
    <property type="match status" value="1"/>
</dbReference>
<dbReference type="InterPro" id="IPR050228">
    <property type="entry name" value="Carboxylesterase_BioH"/>
</dbReference>
<dbReference type="RefSeq" id="WP_074444847.1">
    <property type="nucleotide sequence ID" value="NZ_FMBM01000002.1"/>
</dbReference>
<evidence type="ECO:0000313" key="2">
    <source>
        <dbReference type="EMBL" id="KPQ10848.1"/>
    </source>
</evidence>
<comment type="caution">
    <text evidence="2">The sequence shown here is derived from an EMBL/GenBank/DDBJ whole genome shotgun (WGS) entry which is preliminary data.</text>
</comment>
<accession>A0A0P7XTJ2</accession>
<dbReference type="GO" id="GO:0016691">
    <property type="term" value="F:chloride peroxidase activity"/>
    <property type="evidence" value="ECO:0007669"/>
    <property type="project" value="UniProtKB-EC"/>
</dbReference>
<dbReference type="Proteomes" id="UP000182800">
    <property type="component" value="Unassembled WGS sequence"/>
</dbReference>
<dbReference type="STRING" id="1653334.GA0071312_2004"/>
<dbReference type="GO" id="GO:0016787">
    <property type="term" value="F:hydrolase activity"/>
    <property type="evidence" value="ECO:0007669"/>
    <property type="project" value="UniProtKB-KW"/>
</dbReference>
<gene>
    <name evidence="3" type="ORF">GA0071312_2004</name>
    <name evidence="2" type="ORF">HLUCCO17_09165</name>
</gene>
<dbReference type="InterPro" id="IPR000073">
    <property type="entry name" value="AB_hydrolase_1"/>
</dbReference>
<dbReference type="PATRIC" id="fig|1653334.4.peg.2936"/>
<dbReference type="EC" id="1.11.1.10" evidence="2"/>
<protein>
    <submittedName>
        <fullName evidence="2 3">Lysophospholipase</fullName>
        <ecNumber evidence="2">1.11.1.10</ecNumber>
    </submittedName>
</protein>
<dbReference type="EMBL" id="FMBM01000002">
    <property type="protein sequence ID" value="SCC81074.1"/>
    <property type="molecule type" value="Genomic_DNA"/>
</dbReference>
<reference evidence="2 4" key="1">
    <citation type="submission" date="2015-09" db="EMBL/GenBank/DDBJ databases">
        <title>Identification and resolution of microdiversity through metagenomic sequencing of parallel consortia.</title>
        <authorList>
            <person name="Nelson W.C."/>
            <person name="Romine M.F."/>
            <person name="Lindemann S.R."/>
        </authorList>
    </citation>
    <scope>NUCLEOTIDE SEQUENCE [LARGE SCALE GENOMIC DNA]</scope>
    <source>
        <strain evidence="2">HL-109</strain>
    </source>
</reference>
<feature type="domain" description="AB hydrolase-1" evidence="1">
    <location>
        <begin position="33"/>
        <end position="273"/>
    </location>
</feature>